<organism evidence="1 2">
    <name type="scientific">Brevundimonas vesicularis</name>
    <name type="common">Pseudomonas vesicularis</name>
    <dbReference type="NCBI Taxonomy" id="41276"/>
    <lineage>
        <taxon>Bacteria</taxon>
        <taxon>Pseudomonadati</taxon>
        <taxon>Pseudomonadota</taxon>
        <taxon>Alphaproteobacteria</taxon>
        <taxon>Caulobacterales</taxon>
        <taxon>Caulobacteraceae</taxon>
        <taxon>Brevundimonas</taxon>
    </lineage>
</organism>
<comment type="caution">
    <text evidence="1">The sequence shown here is derived from an EMBL/GenBank/DDBJ whole genome shotgun (WGS) entry which is preliminary data.</text>
</comment>
<dbReference type="SUPFAM" id="SSF46785">
    <property type="entry name" value="Winged helix' DNA-binding domain"/>
    <property type="match status" value="1"/>
</dbReference>
<dbReference type="AlphaFoldDB" id="A0A7W9L6M4"/>
<sequence length="208" mass="22711">MIRKHDPFTLALESLRARAEQGAFTPGAPVVIIEEARRLNLSATPVREALGWLCGFGLIERAPLGGFLAPRLDAALVRDRFAFRLLCLTTSLKGGDPAARPVLRGGGLQRTCRTLSDHMFRAVRTTGNAALVDAYDRVNSPLLQLAEAERRVFEDFDHEAAALVGLFKRSSGTDLVDALTAYHHRRMDAAPSLILEAEAGRDVRPPDS</sequence>
<dbReference type="Gene3D" id="1.10.10.10">
    <property type="entry name" value="Winged helix-like DNA-binding domain superfamily/Winged helix DNA-binding domain"/>
    <property type="match status" value="1"/>
</dbReference>
<name>A0A7W9L6M4_BREVE</name>
<gene>
    <name evidence="1" type="ORF">HNP47_002545</name>
</gene>
<evidence type="ECO:0000313" key="2">
    <source>
        <dbReference type="Proteomes" id="UP000556201"/>
    </source>
</evidence>
<dbReference type="RefSeq" id="WP_035305731.1">
    <property type="nucleotide sequence ID" value="NZ_JACHLJ010000003.1"/>
</dbReference>
<dbReference type="InterPro" id="IPR036390">
    <property type="entry name" value="WH_DNA-bd_sf"/>
</dbReference>
<dbReference type="EMBL" id="JACHLJ010000003">
    <property type="protein sequence ID" value="MBB5772529.1"/>
    <property type="molecule type" value="Genomic_DNA"/>
</dbReference>
<reference evidence="1 2" key="1">
    <citation type="submission" date="2020-08" db="EMBL/GenBank/DDBJ databases">
        <title>Functional genomics of gut bacteria from endangered species of beetles.</title>
        <authorList>
            <person name="Carlos-Shanley C."/>
        </authorList>
    </citation>
    <scope>NUCLEOTIDE SEQUENCE [LARGE SCALE GENOMIC DNA]</scope>
    <source>
        <strain evidence="1 2">S00192</strain>
    </source>
</reference>
<evidence type="ECO:0008006" key="3">
    <source>
        <dbReference type="Google" id="ProtNLM"/>
    </source>
</evidence>
<evidence type="ECO:0000313" key="1">
    <source>
        <dbReference type="EMBL" id="MBB5772529.1"/>
    </source>
</evidence>
<dbReference type="Proteomes" id="UP000556201">
    <property type="component" value="Unassembled WGS sequence"/>
</dbReference>
<proteinExistence type="predicted"/>
<dbReference type="InterPro" id="IPR036388">
    <property type="entry name" value="WH-like_DNA-bd_sf"/>
</dbReference>
<accession>A0A7W9L6M4</accession>
<protein>
    <recommendedName>
        <fullName evidence="3">GntR family transcriptional regulator</fullName>
    </recommendedName>
</protein>